<sequence length="136" mass="15641">MLPSGSSMLQPMDQGVIWSSKCSVGKHSLEYVLSFIVGESLIVKVEVKILLVKHLVKKARVFVHPHELIKALMNVGFKSTLIQSVMQPPEYKCDLIEEFTHHVSIDKRLFEEVSRLEFDEDVGYLKLLYQVSFIRH</sequence>
<accession>A0A182ZZF5</accession>
<evidence type="ECO:0000313" key="1">
    <source>
        <dbReference type="EMBL" id="VDP18513.1"/>
    </source>
</evidence>
<evidence type="ECO:0000313" key="3">
    <source>
        <dbReference type="WBParaSite" id="ECPE_0000008901-mRNA-1"/>
    </source>
</evidence>
<organism evidence="3">
    <name type="scientific">Echinostoma caproni</name>
    <dbReference type="NCBI Taxonomy" id="27848"/>
    <lineage>
        <taxon>Eukaryota</taxon>
        <taxon>Metazoa</taxon>
        <taxon>Spiralia</taxon>
        <taxon>Lophotrochozoa</taxon>
        <taxon>Platyhelminthes</taxon>
        <taxon>Trematoda</taxon>
        <taxon>Digenea</taxon>
        <taxon>Plagiorchiida</taxon>
        <taxon>Echinostomata</taxon>
        <taxon>Echinostomatoidea</taxon>
        <taxon>Echinostomatidae</taxon>
        <taxon>Echinostoma</taxon>
    </lineage>
</organism>
<reference evidence="3" key="1">
    <citation type="submission" date="2016-06" db="UniProtKB">
        <authorList>
            <consortium name="WormBaseParasite"/>
        </authorList>
    </citation>
    <scope>IDENTIFICATION</scope>
</reference>
<gene>
    <name evidence="1" type="ORF">ECPE_LOCUS90</name>
</gene>
<evidence type="ECO:0000313" key="2">
    <source>
        <dbReference type="Proteomes" id="UP000272942"/>
    </source>
</evidence>
<dbReference type="EMBL" id="UZAN01000227">
    <property type="protein sequence ID" value="VDP18513.1"/>
    <property type="molecule type" value="Genomic_DNA"/>
</dbReference>
<reference evidence="1 2" key="2">
    <citation type="submission" date="2018-11" db="EMBL/GenBank/DDBJ databases">
        <authorList>
            <consortium name="Pathogen Informatics"/>
        </authorList>
    </citation>
    <scope>NUCLEOTIDE SEQUENCE [LARGE SCALE GENOMIC DNA]</scope>
    <source>
        <strain evidence="1 2">Egypt</strain>
    </source>
</reference>
<name>A0A182ZZF5_9TREM</name>
<dbReference type="Proteomes" id="UP000272942">
    <property type="component" value="Unassembled WGS sequence"/>
</dbReference>
<proteinExistence type="predicted"/>
<keyword evidence="2" id="KW-1185">Reference proteome</keyword>
<protein>
    <submittedName>
        <fullName evidence="3">UBA domain-containing protein</fullName>
    </submittedName>
</protein>
<dbReference type="WBParaSite" id="ECPE_0000008901-mRNA-1">
    <property type="protein sequence ID" value="ECPE_0000008901-mRNA-1"/>
    <property type="gene ID" value="ECPE_0000008901"/>
</dbReference>
<dbReference type="OrthoDB" id="6157693at2759"/>
<dbReference type="AlphaFoldDB" id="A0A182ZZF5"/>